<dbReference type="EMBL" id="FUWX01000016">
    <property type="protein sequence ID" value="SJZ95379.1"/>
    <property type="molecule type" value="Genomic_DNA"/>
</dbReference>
<evidence type="ECO:0008006" key="4">
    <source>
        <dbReference type="Google" id="ProtNLM"/>
    </source>
</evidence>
<reference evidence="2 3" key="1">
    <citation type="submission" date="2017-02" db="EMBL/GenBank/DDBJ databases">
        <authorList>
            <person name="Peterson S.W."/>
        </authorList>
    </citation>
    <scope>NUCLEOTIDE SEQUENCE [LARGE SCALE GENOMIC DNA]</scope>
    <source>
        <strain evidence="2 3">ATCC 700028</strain>
    </source>
</reference>
<feature type="coiled-coil region" evidence="1">
    <location>
        <begin position="120"/>
        <end position="152"/>
    </location>
</feature>
<sequence length="209" mass="24148">MGKRYLITKEILLEMFGISERQLANLSKKSIVEKVGERYNLVQSVKQYIDFKGISRNDTTQSIVNAKTLGLLLGISERTVTDLALKGIIIKNDKDAYEKDTSITNYIDYLRETLDKNSEGRQQELNKKKYDAELKELKLKEQKKELHRTEDVKTVIQNMILNFRGKSLVLPSKLAPTLAHEANTEKVEEIIRKSVYELLEELSEWDPND</sequence>
<dbReference type="RefSeq" id="WP_078694510.1">
    <property type="nucleotide sequence ID" value="NZ_FUWX01000016.1"/>
</dbReference>
<proteinExistence type="predicted"/>
<evidence type="ECO:0000256" key="1">
    <source>
        <dbReference type="SAM" id="Coils"/>
    </source>
</evidence>
<accession>A0A1T4PVA8</accession>
<dbReference type="STRING" id="180163.SAMN02745174_02057"/>
<organism evidence="2 3">
    <name type="scientific">Cetobacterium ceti</name>
    <dbReference type="NCBI Taxonomy" id="180163"/>
    <lineage>
        <taxon>Bacteria</taxon>
        <taxon>Fusobacteriati</taxon>
        <taxon>Fusobacteriota</taxon>
        <taxon>Fusobacteriia</taxon>
        <taxon>Fusobacteriales</taxon>
        <taxon>Fusobacteriaceae</taxon>
        <taxon>Cetobacterium</taxon>
    </lineage>
</organism>
<keyword evidence="3" id="KW-1185">Reference proteome</keyword>
<name>A0A1T4PVA8_9FUSO</name>
<protein>
    <recommendedName>
        <fullName evidence="4">Phage DNA packaging protein, Nu1 subunit of terminase</fullName>
    </recommendedName>
</protein>
<dbReference type="Proteomes" id="UP000191153">
    <property type="component" value="Unassembled WGS sequence"/>
</dbReference>
<keyword evidence="1" id="KW-0175">Coiled coil</keyword>
<evidence type="ECO:0000313" key="3">
    <source>
        <dbReference type="Proteomes" id="UP000191153"/>
    </source>
</evidence>
<evidence type="ECO:0000313" key="2">
    <source>
        <dbReference type="EMBL" id="SJZ95379.1"/>
    </source>
</evidence>
<dbReference type="AlphaFoldDB" id="A0A1T4PVA8"/>
<gene>
    <name evidence="2" type="ORF">SAMN02745174_02057</name>
</gene>